<feature type="transmembrane region" description="Helical" evidence="1">
    <location>
        <begin position="606"/>
        <end position="627"/>
    </location>
</feature>
<comment type="caution">
    <text evidence="2">The sequence shown here is derived from an EMBL/GenBank/DDBJ whole genome shotgun (WGS) entry which is preliminary data.</text>
</comment>
<evidence type="ECO:0000256" key="1">
    <source>
        <dbReference type="SAM" id="Phobius"/>
    </source>
</evidence>
<proteinExistence type="predicted"/>
<dbReference type="AlphaFoldDB" id="A0AAV3SHS3"/>
<evidence type="ECO:0000313" key="3">
    <source>
        <dbReference type="Proteomes" id="UP001500962"/>
    </source>
</evidence>
<feature type="transmembrane region" description="Helical" evidence="1">
    <location>
        <begin position="181"/>
        <end position="201"/>
    </location>
</feature>
<dbReference type="Pfam" id="PF10060">
    <property type="entry name" value="DUF2298"/>
    <property type="match status" value="1"/>
</dbReference>
<feature type="transmembrane region" description="Helical" evidence="1">
    <location>
        <begin position="68"/>
        <end position="86"/>
    </location>
</feature>
<dbReference type="Proteomes" id="UP001500962">
    <property type="component" value="Unassembled WGS sequence"/>
</dbReference>
<feature type="transmembrane region" description="Helical" evidence="1">
    <location>
        <begin position="293"/>
        <end position="314"/>
    </location>
</feature>
<accession>A0AAV3SHS3</accession>
<feature type="transmembrane region" description="Helical" evidence="1">
    <location>
        <begin position="213"/>
        <end position="230"/>
    </location>
</feature>
<dbReference type="PANTHER" id="PTHR10790">
    <property type="entry name" value="TPR-DOMAIN CONTAINING PROTEIN"/>
    <property type="match status" value="1"/>
</dbReference>
<feature type="transmembrane region" description="Helical" evidence="1">
    <location>
        <begin position="462"/>
        <end position="495"/>
    </location>
</feature>
<keyword evidence="1" id="KW-0812">Transmembrane</keyword>
<dbReference type="PANTHER" id="PTHR10790:SF51">
    <property type="entry name" value="TETRATRICOPEPTIDE REPEAT PROTEIN"/>
    <property type="match status" value="1"/>
</dbReference>
<feature type="transmembrane region" description="Helical" evidence="1">
    <location>
        <begin position="429"/>
        <end position="450"/>
    </location>
</feature>
<gene>
    <name evidence="2" type="ORF">GCM10008985_20490</name>
</gene>
<sequence length="793" mass="84332">MRRFPAFAMEYGLVVLWLAVYLAVGLLGTPLAARLFRGFPDRGVALSLPLSLAVVGIVAYWIGHLSLTAGLAVGLIALAALSVLSLRTLDRETFDLRAMAGPVLVFVLAFAFMLAVRALDPAVHPGGGEKFLDFGLLKSLLQTSQLPPEDVWFAGEPVKYYYGGHLLTALLAKLTVTEARYAYNLALAGFFGMLVTAAYGLAGAIADSRGRSARTAGVAAAFFVGFASNLEPAGRVVLWLLPDDLAQTIADALGVTIEGLAASPAEFSYWGASRVIPGTVNEFPLFAWLNGDLHAHMLSTPFLLLAVACWFAYYRTPADELGRRRLLVFGVLPPLAGLLTVINTWSFPTVAGVGWLALTFADSDPTTLVPRLGDRLSHGRSLFGRELRRTASALAVAVGVLVLGGLWSLPFWLGSASGRAVAFLPDRSALGPLVVVYGAFVLVFVPYLVSRSRALTARTRRIALVATAGLVVLAWLVDAAAIALFGPLLLVGWLVLAARRNGAGSARMDSDAVRGAQPAESDGGVDGRSGLPDVGFETVLVVAGVGLVLLVEFIYIQEKAGPGRFNTVFKTYAQVWVIFGTAAGAITAWLVGAGRPTVSLSGSARTAGRVLLALLVLSTSIYGALALTDQATSEASVATVDDPTLDALEFVSATHPEEADAIAWLDARAGQPHIVSVPGCYCNEDDGLTSYNWVNAPSSLTGLPTVVGWDHEIGYRGEGPYLDRVADVETIYEGTPAARARLLDKYDVRYIYVGPNEREAYGPTAFDDLEGVTVAKQWEEVTIYRVDQQRLTA</sequence>
<dbReference type="NCBIfam" id="TIGR03662">
    <property type="entry name" value="Chlor_Arch_YYY"/>
    <property type="match status" value="1"/>
</dbReference>
<protein>
    <submittedName>
        <fullName evidence="2">DUF2298 domain-containing protein</fullName>
    </submittedName>
</protein>
<keyword evidence="1" id="KW-0472">Membrane</keyword>
<reference evidence="2" key="2">
    <citation type="submission" date="2023-12" db="EMBL/GenBank/DDBJ databases">
        <authorList>
            <person name="Sun Q."/>
            <person name="Inoue M."/>
        </authorList>
    </citation>
    <scope>NUCLEOTIDE SEQUENCE</scope>
    <source>
        <strain evidence="2">JCM 12289</strain>
    </source>
</reference>
<feature type="transmembrane region" description="Helical" evidence="1">
    <location>
        <begin position="575"/>
        <end position="594"/>
    </location>
</feature>
<feature type="transmembrane region" description="Helical" evidence="1">
    <location>
        <begin position="534"/>
        <end position="555"/>
    </location>
</feature>
<feature type="transmembrane region" description="Helical" evidence="1">
    <location>
        <begin position="44"/>
        <end position="62"/>
    </location>
</feature>
<reference evidence="2" key="1">
    <citation type="journal article" date="2014" name="Int. J. Syst. Evol. Microbiol.">
        <title>Complete genome sequence of Corynebacterium casei LMG S-19264T (=DSM 44701T), isolated from a smear-ripened cheese.</title>
        <authorList>
            <consortium name="US DOE Joint Genome Institute (JGI-PGF)"/>
            <person name="Walter F."/>
            <person name="Albersmeier A."/>
            <person name="Kalinowski J."/>
            <person name="Ruckert C."/>
        </authorList>
    </citation>
    <scope>NUCLEOTIDE SEQUENCE</scope>
    <source>
        <strain evidence="2">JCM 12289</strain>
    </source>
</reference>
<feature type="transmembrane region" description="Helical" evidence="1">
    <location>
        <begin position="12"/>
        <end position="32"/>
    </location>
</feature>
<keyword evidence="1" id="KW-1133">Transmembrane helix</keyword>
<feature type="transmembrane region" description="Helical" evidence="1">
    <location>
        <begin position="98"/>
        <end position="119"/>
    </location>
</feature>
<name>A0AAV3SHS3_HALDO</name>
<evidence type="ECO:0000313" key="2">
    <source>
        <dbReference type="EMBL" id="GAA0463589.1"/>
    </source>
</evidence>
<organism evidence="2 3">
    <name type="scientific">Halococcus dombrowskii</name>
    <dbReference type="NCBI Taxonomy" id="179637"/>
    <lineage>
        <taxon>Archaea</taxon>
        <taxon>Methanobacteriati</taxon>
        <taxon>Methanobacteriota</taxon>
        <taxon>Stenosarchaea group</taxon>
        <taxon>Halobacteria</taxon>
        <taxon>Halobacteriales</taxon>
        <taxon>Halococcaceae</taxon>
        <taxon>Halococcus</taxon>
    </lineage>
</organism>
<feature type="transmembrane region" description="Helical" evidence="1">
    <location>
        <begin position="391"/>
        <end position="409"/>
    </location>
</feature>
<dbReference type="EMBL" id="BAAADN010000030">
    <property type="protein sequence ID" value="GAA0463589.1"/>
    <property type="molecule type" value="Genomic_DNA"/>
</dbReference>
<dbReference type="InterPro" id="IPR018746">
    <property type="entry name" value="DUF2298"/>
</dbReference>